<evidence type="ECO:0000256" key="2">
    <source>
        <dbReference type="ARBA" id="ARBA00022630"/>
    </source>
</evidence>
<dbReference type="EMBL" id="BAAAGE010000005">
    <property type="protein sequence ID" value="GAA0731426.1"/>
    <property type="molecule type" value="Genomic_DNA"/>
</dbReference>
<keyword evidence="2" id="KW-0285">Flavoprotein</keyword>
<evidence type="ECO:0000256" key="4">
    <source>
        <dbReference type="ARBA" id="ARBA00023002"/>
    </source>
</evidence>
<organism evidence="7 8">
    <name type="scientific">Aquimarina litoralis</name>
    <dbReference type="NCBI Taxonomy" id="584605"/>
    <lineage>
        <taxon>Bacteria</taxon>
        <taxon>Pseudomonadati</taxon>
        <taxon>Bacteroidota</taxon>
        <taxon>Flavobacteriia</taxon>
        <taxon>Flavobacteriales</taxon>
        <taxon>Flavobacteriaceae</taxon>
        <taxon>Aquimarina</taxon>
    </lineage>
</organism>
<dbReference type="Pfam" id="PF01243">
    <property type="entry name" value="PNPOx_N"/>
    <property type="match status" value="1"/>
</dbReference>
<dbReference type="NCBIfam" id="NF004231">
    <property type="entry name" value="PRK05679.1"/>
    <property type="match status" value="1"/>
</dbReference>
<comment type="caution">
    <text evidence="7">The sequence shown here is derived from an EMBL/GenBank/DDBJ whole genome shotgun (WGS) entry which is preliminary data.</text>
</comment>
<dbReference type="Proteomes" id="UP001501758">
    <property type="component" value="Unassembled WGS sequence"/>
</dbReference>
<dbReference type="NCBIfam" id="TIGR00558">
    <property type="entry name" value="pdxH"/>
    <property type="match status" value="1"/>
</dbReference>
<dbReference type="InterPro" id="IPR000659">
    <property type="entry name" value="Pyridox_Oxase"/>
</dbReference>
<proteinExistence type="predicted"/>
<dbReference type="PANTHER" id="PTHR10851">
    <property type="entry name" value="PYRIDOXINE-5-PHOSPHATE OXIDASE"/>
    <property type="match status" value="1"/>
</dbReference>
<dbReference type="SUPFAM" id="SSF50475">
    <property type="entry name" value="FMN-binding split barrel"/>
    <property type="match status" value="1"/>
</dbReference>
<evidence type="ECO:0000313" key="7">
    <source>
        <dbReference type="EMBL" id="GAA0731426.1"/>
    </source>
</evidence>
<dbReference type="InterPro" id="IPR012349">
    <property type="entry name" value="Split_barrel_FMN-bd"/>
</dbReference>
<sequence length="199" mass="23699">MSKHYNPIEHFQQWFYEIKNLDTGDEINAMQLSTIGIDGFPKTRIVLLKRFTWEGFIFFTNYKSEKGKALANNNRASLLFNWHKSQREVHIYGHTEKIPENLSEGYFESRPRGSKLAAWVSEQSTIIPSRTILDKRMEQLEQKFQNKEIPKPPYWGGYILKPIHIEFIKYEAFTKANKVIQYTLQQDYNWCKTSSYRFL</sequence>
<reference evidence="8" key="1">
    <citation type="journal article" date="2019" name="Int. J. Syst. Evol. Microbiol.">
        <title>The Global Catalogue of Microorganisms (GCM) 10K type strain sequencing project: providing services to taxonomists for standard genome sequencing and annotation.</title>
        <authorList>
            <consortium name="The Broad Institute Genomics Platform"/>
            <consortium name="The Broad Institute Genome Sequencing Center for Infectious Disease"/>
            <person name="Wu L."/>
            <person name="Ma J."/>
        </authorList>
    </citation>
    <scope>NUCLEOTIDE SEQUENCE [LARGE SCALE GENOMIC DNA]</scope>
    <source>
        <strain evidence="8">JCM 15974</strain>
    </source>
</reference>
<keyword evidence="8" id="KW-1185">Reference proteome</keyword>
<dbReference type="Gene3D" id="2.30.110.10">
    <property type="entry name" value="Electron Transport, Fmn-binding Protein, Chain A"/>
    <property type="match status" value="1"/>
</dbReference>
<protein>
    <recommendedName>
        <fullName evidence="5">Pyridoxamine 5'-phosphate oxidase</fullName>
        <ecNumber evidence="5">1.4.3.5</ecNumber>
    </recommendedName>
</protein>
<dbReference type="PIRSF" id="PIRSF000190">
    <property type="entry name" value="Pyd_amn-ph_oxd"/>
    <property type="match status" value="1"/>
</dbReference>
<evidence type="ECO:0000256" key="5">
    <source>
        <dbReference type="NCBIfam" id="TIGR00558"/>
    </source>
</evidence>
<gene>
    <name evidence="7" type="primary">pdxH_3</name>
    <name evidence="7" type="ORF">GCM10009430_43600</name>
</gene>
<dbReference type="InterPro" id="IPR011576">
    <property type="entry name" value="Pyridox_Oxase_N"/>
</dbReference>
<dbReference type="RefSeq" id="WP_343914363.1">
    <property type="nucleotide sequence ID" value="NZ_BAAAGE010000005.1"/>
</dbReference>
<evidence type="ECO:0000256" key="1">
    <source>
        <dbReference type="ARBA" id="ARBA00001917"/>
    </source>
</evidence>
<accession>A0ABP3UE01</accession>
<keyword evidence="3" id="KW-0288">FMN</keyword>
<comment type="cofactor">
    <cofactor evidence="1">
        <name>FMN</name>
        <dbReference type="ChEBI" id="CHEBI:58210"/>
    </cofactor>
</comment>
<keyword evidence="4" id="KW-0560">Oxidoreductase</keyword>
<evidence type="ECO:0000259" key="6">
    <source>
        <dbReference type="Pfam" id="PF01243"/>
    </source>
</evidence>
<dbReference type="EC" id="1.4.3.5" evidence="5"/>
<evidence type="ECO:0000313" key="8">
    <source>
        <dbReference type="Proteomes" id="UP001501758"/>
    </source>
</evidence>
<name>A0ABP3UE01_9FLAO</name>
<evidence type="ECO:0000256" key="3">
    <source>
        <dbReference type="ARBA" id="ARBA00022643"/>
    </source>
</evidence>
<feature type="domain" description="Pyridoxamine 5'-phosphate oxidase N-terminal" evidence="6">
    <location>
        <begin position="26"/>
        <end position="142"/>
    </location>
</feature>
<dbReference type="PANTHER" id="PTHR10851:SF0">
    <property type="entry name" value="PYRIDOXINE-5'-PHOSPHATE OXIDASE"/>
    <property type="match status" value="1"/>
</dbReference>